<name>A0A5N6TLM2_ASPAV</name>
<evidence type="ECO:0000313" key="1">
    <source>
        <dbReference type="EMBL" id="KAE8147180.1"/>
    </source>
</evidence>
<dbReference type="EMBL" id="ML742221">
    <property type="protein sequence ID" value="KAE8147180.1"/>
    <property type="molecule type" value="Genomic_DNA"/>
</dbReference>
<keyword evidence="2" id="KW-1185">Reference proteome</keyword>
<dbReference type="AlphaFoldDB" id="A0A5N6TLM2"/>
<organism evidence="1 2">
    <name type="scientific">Aspergillus avenaceus</name>
    <dbReference type="NCBI Taxonomy" id="36643"/>
    <lineage>
        <taxon>Eukaryota</taxon>
        <taxon>Fungi</taxon>
        <taxon>Dikarya</taxon>
        <taxon>Ascomycota</taxon>
        <taxon>Pezizomycotina</taxon>
        <taxon>Eurotiomycetes</taxon>
        <taxon>Eurotiomycetidae</taxon>
        <taxon>Eurotiales</taxon>
        <taxon>Aspergillaceae</taxon>
        <taxon>Aspergillus</taxon>
        <taxon>Aspergillus subgen. Circumdati</taxon>
    </lineage>
</organism>
<dbReference type="Proteomes" id="UP000325780">
    <property type="component" value="Unassembled WGS sequence"/>
</dbReference>
<sequence length="236" mass="26349">MDMPEVAQQTSAFLPIQLDRASISHSSISTPVHRPRHNPTASPWSVGQAMFAVMGGFAIETEYIDLMDAKRTIRRLVTPEGVAVLVKTGHLPFIDREDVAERSKADVFAKGVVVIQIIWFALQVLGRLLQGLSVTPLETHTAIHVGCTVFVYASWANKPYNVLRSMLITGPEMQYIGAFFNFSDLSGVVYNKQCEKYEVERMEYWKDRIIQASRGVSAFDMLLFTGSIGLHEVIAI</sequence>
<dbReference type="OrthoDB" id="3061561at2759"/>
<gene>
    <name evidence="1" type="ORF">BDV25DRAFT_37456</name>
</gene>
<proteinExistence type="predicted"/>
<evidence type="ECO:0000313" key="2">
    <source>
        <dbReference type="Proteomes" id="UP000325780"/>
    </source>
</evidence>
<accession>A0A5N6TLM2</accession>
<protein>
    <submittedName>
        <fullName evidence="1">Uncharacterized protein</fullName>
    </submittedName>
</protein>
<dbReference type="PANTHER" id="PTHR35043:SF7">
    <property type="entry name" value="TRANSCRIPTION FACTOR DOMAIN-CONTAINING PROTEIN"/>
    <property type="match status" value="1"/>
</dbReference>
<reference evidence="1 2" key="1">
    <citation type="submission" date="2019-04" db="EMBL/GenBank/DDBJ databases">
        <title>Friends and foes A comparative genomics study of 23 Aspergillus species from section Flavi.</title>
        <authorList>
            <consortium name="DOE Joint Genome Institute"/>
            <person name="Kjaerbolling I."/>
            <person name="Vesth T."/>
            <person name="Frisvad J.C."/>
            <person name="Nybo J.L."/>
            <person name="Theobald S."/>
            <person name="Kildgaard S."/>
            <person name="Isbrandt T."/>
            <person name="Kuo A."/>
            <person name="Sato A."/>
            <person name="Lyhne E.K."/>
            <person name="Kogle M.E."/>
            <person name="Wiebenga A."/>
            <person name="Kun R.S."/>
            <person name="Lubbers R.J."/>
            <person name="Makela M.R."/>
            <person name="Barry K."/>
            <person name="Chovatia M."/>
            <person name="Clum A."/>
            <person name="Daum C."/>
            <person name="Haridas S."/>
            <person name="He G."/>
            <person name="LaButti K."/>
            <person name="Lipzen A."/>
            <person name="Mondo S."/>
            <person name="Riley R."/>
            <person name="Salamov A."/>
            <person name="Simmons B.A."/>
            <person name="Magnuson J.K."/>
            <person name="Henrissat B."/>
            <person name="Mortensen U.H."/>
            <person name="Larsen T.O."/>
            <person name="Devries R.P."/>
            <person name="Grigoriev I.V."/>
            <person name="Machida M."/>
            <person name="Baker S.E."/>
            <person name="Andersen M.R."/>
        </authorList>
    </citation>
    <scope>NUCLEOTIDE SEQUENCE [LARGE SCALE GENOMIC DNA]</scope>
    <source>
        <strain evidence="1 2">IBT 18842</strain>
    </source>
</reference>
<dbReference type="PANTHER" id="PTHR35043">
    <property type="entry name" value="TRANSCRIPTION FACTOR DOMAIN-CONTAINING PROTEIN"/>
    <property type="match status" value="1"/>
</dbReference>